<proteinExistence type="predicted"/>
<evidence type="ECO:0000313" key="8">
    <source>
        <dbReference type="RefSeq" id="XP_031374039.1"/>
    </source>
</evidence>
<dbReference type="RefSeq" id="XP_031374039.1">
    <property type="nucleotide sequence ID" value="XM_031518179.1"/>
</dbReference>
<dbReference type="SUPFAM" id="SSF52058">
    <property type="entry name" value="L domain-like"/>
    <property type="match status" value="2"/>
</dbReference>
<reference evidence="7" key="1">
    <citation type="journal article" date="2020" name="Plant Biotechnol. J.">
        <title>The pomegranate (Punica granatum L.) draft genome dissects genetic divergence between soft- and hard-seeded cultivars.</title>
        <authorList>
            <person name="Luo X."/>
            <person name="Li H."/>
            <person name="Wu Z."/>
            <person name="Yao W."/>
            <person name="Zhao P."/>
            <person name="Cao D."/>
            <person name="Yu H."/>
            <person name="Li K."/>
            <person name="Poudel K."/>
            <person name="Zhao D."/>
            <person name="Zhang F."/>
            <person name="Xia X."/>
            <person name="Chen L."/>
            <person name="Wang Q."/>
            <person name="Jing D."/>
            <person name="Cao S."/>
        </authorList>
    </citation>
    <scope>NUCLEOTIDE SEQUENCE [LARGE SCALE GENOMIC DNA]</scope>
    <source>
        <strain evidence="7">cv. Tunisia</strain>
    </source>
</reference>
<dbReference type="InterPro" id="IPR002182">
    <property type="entry name" value="NB-ARC"/>
</dbReference>
<dbReference type="Pfam" id="PF00931">
    <property type="entry name" value="NB-ARC"/>
    <property type="match status" value="1"/>
</dbReference>
<dbReference type="Proteomes" id="UP000515151">
    <property type="component" value="Chromosome 8"/>
</dbReference>
<dbReference type="InterPro" id="IPR044974">
    <property type="entry name" value="Disease_R_plants"/>
</dbReference>
<protein>
    <submittedName>
        <fullName evidence="8">Disease resistance protein RPP5-like</fullName>
    </submittedName>
</protein>
<accession>A0A6P8BUS4</accession>
<dbReference type="SUPFAM" id="SSF52540">
    <property type="entry name" value="P-loop containing nucleoside triphosphate hydrolases"/>
    <property type="match status" value="1"/>
</dbReference>
<dbReference type="PRINTS" id="PR00364">
    <property type="entry name" value="DISEASERSIST"/>
</dbReference>
<dbReference type="AlphaFoldDB" id="A0A6P8BUS4"/>
<dbReference type="Gene3D" id="3.80.10.10">
    <property type="entry name" value="Ribonuclease Inhibitor"/>
    <property type="match status" value="3"/>
</dbReference>
<evidence type="ECO:0000256" key="3">
    <source>
        <dbReference type="ARBA" id="ARBA00022821"/>
    </source>
</evidence>
<evidence type="ECO:0000256" key="2">
    <source>
        <dbReference type="ARBA" id="ARBA00022737"/>
    </source>
</evidence>
<evidence type="ECO:0000259" key="5">
    <source>
        <dbReference type="Pfam" id="PF23282"/>
    </source>
</evidence>
<name>A0A6P8BUS4_PUNGR</name>
<dbReference type="Gene3D" id="3.40.50.300">
    <property type="entry name" value="P-loop containing nucleotide triphosphate hydrolases"/>
    <property type="match status" value="1"/>
</dbReference>
<evidence type="ECO:0000313" key="7">
    <source>
        <dbReference type="Proteomes" id="UP000515151"/>
    </source>
</evidence>
<dbReference type="Gene3D" id="1.10.8.430">
    <property type="entry name" value="Helical domain of apoptotic protease-activating factors"/>
    <property type="match status" value="1"/>
</dbReference>
<gene>
    <name evidence="8" type="primary">LOC116188694</name>
</gene>
<reference evidence="8" key="2">
    <citation type="submission" date="2025-08" db="UniProtKB">
        <authorList>
            <consortium name="RefSeq"/>
        </authorList>
    </citation>
    <scope>IDENTIFICATION</scope>
    <source>
        <tissue evidence="8">Leaf</tissue>
    </source>
</reference>
<dbReference type="GO" id="GO:0006952">
    <property type="term" value="P:defense response"/>
    <property type="evidence" value="ECO:0007669"/>
    <property type="project" value="UniProtKB-KW"/>
</dbReference>
<dbReference type="PANTHER" id="PTHR11017:SF570">
    <property type="entry name" value="DISEASE RESISTANCE PROTEIN (TIR-NBS CLASS)-RELATED"/>
    <property type="match status" value="1"/>
</dbReference>
<dbReference type="InterPro" id="IPR055414">
    <property type="entry name" value="LRR_R13L4/SHOC2-like"/>
</dbReference>
<dbReference type="Pfam" id="PF23598">
    <property type="entry name" value="LRR_14"/>
    <property type="match status" value="1"/>
</dbReference>
<dbReference type="InterPro" id="IPR027417">
    <property type="entry name" value="P-loop_NTPase"/>
</dbReference>
<dbReference type="OrthoDB" id="1936883at2759"/>
<feature type="domain" description="Disease resistance protein Roq1-like winged-helix" evidence="5">
    <location>
        <begin position="253"/>
        <end position="305"/>
    </location>
</feature>
<dbReference type="GeneID" id="116188694"/>
<dbReference type="GO" id="GO:0043531">
    <property type="term" value="F:ADP binding"/>
    <property type="evidence" value="ECO:0007669"/>
    <property type="project" value="InterPro"/>
</dbReference>
<keyword evidence="2" id="KW-0677">Repeat</keyword>
<evidence type="ECO:0000256" key="1">
    <source>
        <dbReference type="ARBA" id="ARBA00022614"/>
    </source>
</evidence>
<dbReference type="Pfam" id="PF23282">
    <property type="entry name" value="WHD_ROQ1"/>
    <property type="match status" value="1"/>
</dbReference>
<feature type="domain" description="NB-ARC" evidence="4">
    <location>
        <begin position="6"/>
        <end position="182"/>
    </location>
</feature>
<keyword evidence="1" id="KW-0433">Leucine-rich repeat</keyword>
<evidence type="ECO:0000259" key="4">
    <source>
        <dbReference type="Pfam" id="PF00931"/>
    </source>
</evidence>
<dbReference type="InterPro" id="IPR058192">
    <property type="entry name" value="WHD_ROQ1-like"/>
</dbReference>
<dbReference type="InterPro" id="IPR042197">
    <property type="entry name" value="Apaf_helical"/>
</dbReference>
<organism evidence="7 8">
    <name type="scientific">Punica granatum</name>
    <name type="common">Pomegranate</name>
    <dbReference type="NCBI Taxonomy" id="22663"/>
    <lineage>
        <taxon>Eukaryota</taxon>
        <taxon>Viridiplantae</taxon>
        <taxon>Streptophyta</taxon>
        <taxon>Embryophyta</taxon>
        <taxon>Tracheophyta</taxon>
        <taxon>Spermatophyta</taxon>
        <taxon>Magnoliopsida</taxon>
        <taxon>eudicotyledons</taxon>
        <taxon>Gunneridae</taxon>
        <taxon>Pentapetalae</taxon>
        <taxon>rosids</taxon>
        <taxon>malvids</taxon>
        <taxon>Myrtales</taxon>
        <taxon>Lythraceae</taxon>
        <taxon>Punica</taxon>
    </lineage>
</organism>
<evidence type="ECO:0000259" key="6">
    <source>
        <dbReference type="Pfam" id="PF23598"/>
    </source>
</evidence>
<dbReference type="GO" id="GO:0051707">
    <property type="term" value="P:response to other organism"/>
    <property type="evidence" value="ECO:0007669"/>
    <property type="project" value="UniProtKB-ARBA"/>
</dbReference>
<dbReference type="InterPro" id="IPR032675">
    <property type="entry name" value="LRR_dom_sf"/>
</dbReference>
<keyword evidence="3" id="KW-0611">Plant defense</keyword>
<dbReference type="PANTHER" id="PTHR11017">
    <property type="entry name" value="LEUCINE-RICH REPEAT-CONTAINING PROTEIN"/>
    <property type="match status" value="1"/>
</dbReference>
<sequence length="1031" mass="116569">MDEQVKIVLKYLDIHAHGVRYVGIYGIGGSGKTTLAKTLFNRISDQFEAYSFLADIRQSSMHGLEHLQRKLIHDLLPNDSRVISDIDDGIKVLKYACQNKRALIVLDDVDKKEQIESLAGSSKWFSSGSRVIITTRDISVLPLRQEQLEKGSGKKSTELWTFEMKEMNFEQALQLFSKHAFKMDYPPTDFLDLAKAVVSGIGRLPLALEILGSYLYGKHREVWEENRSMLVRIPQKNIRKKLLISYEALDFRTKQIFLDISCLPTDMNMNNAIYMWKSCGFHPEVGMEELISQSIIKVMDEPRMQVKDIESEFSSLRNALVALGGRDHSPLWDKDLREMLEEGMVDRRRWMLDHLRDLGREIICMENFLNFGEHSRLWDIKEAWKILEGKEGTGKIELLPPLSGDAPMRNCNLTNFKAINLYLRRLAILDLSHSYINEHWEGCSKMKLEQVPDSIGRLKKLEHLSLKHCSEIQKLPDSFGDLQSLSTLNVSATGLLELPDSIGNFKELKILKMWHCRVRTLPRSIEMLKKLQELDANQSYLRGEIPTEIGKLSRLRILDLSYTDICMLPLTISHLSSLEKLGLEVCNNLEELPRLPASLTSLCFTSAVLKWVPDFSNPGNLTNMTLGNIGNRGPITLRLSLVPGKNVKVYLEDYEKISQDGRRFWSPKYLGKCFCICMSNIETLPTELLGSVSQLNTLVLGCRGLLRIPPLPSSLSTLALMYVGEDTKLPCLSNLKNLSYLILCDCLIGKVGFESLGVGELEQLETLVLMADFSMLDGLQIPGSLQMFELVDCAHVQKLPDFSHLKSLQVLKIENCNELLQLPDLEELVSLQLIKIDGCKSLKSLGPHLPAHLKILSQTDCGCLRALPDLSHLKLNLKLLVIWDAELPVIPGLRALESLEGLGVLDCHSLGWLWPRVQSQRSMRKLRLKNLQELAIRCDRIMEISGLGELESLRVLYINSCNSLKTIRPHLPASLEKLDISSCPSLEQFPDISNLKNVRELTIISCNQLGEIPGLGGLKVDIVKVDLQSFT</sequence>
<feature type="domain" description="Disease resistance R13L4/SHOC-2-like LRR" evidence="6">
    <location>
        <begin position="441"/>
        <end position="536"/>
    </location>
</feature>
<keyword evidence="7" id="KW-1185">Reference proteome</keyword>